<evidence type="ECO:0000256" key="1">
    <source>
        <dbReference type="SAM" id="SignalP"/>
    </source>
</evidence>
<evidence type="ECO:0000313" key="2">
    <source>
        <dbReference type="EMBL" id="GFS46517.1"/>
    </source>
</evidence>
<keyword evidence="3" id="KW-1185">Reference proteome</keyword>
<evidence type="ECO:0000313" key="3">
    <source>
        <dbReference type="Proteomes" id="UP000886998"/>
    </source>
</evidence>
<dbReference type="AlphaFoldDB" id="A0A8X6KG12"/>
<protein>
    <recommendedName>
        <fullName evidence="4">Secreted protein</fullName>
    </recommendedName>
</protein>
<dbReference type="Proteomes" id="UP000886998">
    <property type="component" value="Unassembled WGS sequence"/>
</dbReference>
<feature type="chain" id="PRO_5036485661" description="Secreted protein" evidence="1">
    <location>
        <begin position="18"/>
        <end position="81"/>
    </location>
</feature>
<dbReference type="EMBL" id="BMAV01026012">
    <property type="protein sequence ID" value="GFS46517.1"/>
    <property type="molecule type" value="Genomic_DNA"/>
</dbReference>
<reference evidence="2" key="1">
    <citation type="submission" date="2020-08" db="EMBL/GenBank/DDBJ databases">
        <title>Multicomponent nature underlies the extraordinary mechanical properties of spider dragline silk.</title>
        <authorList>
            <person name="Kono N."/>
            <person name="Nakamura H."/>
            <person name="Mori M."/>
            <person name="Yoshida Y."/>
            <person name="Ohtoshi R."/>
            <person name="Malay A.D."/>
            <person name="Moran D.A.P."/>
            <person name="Tomita M."/>
            <person name="Numata K."/>
            <person name="Arakawa K."/>
        </authorList>
    </citation>
    <scope>NUCLEOTIDE SEQUENCE</scope>
</reference>
<evidence type="ECO:0008006" key="4">
    <source>
        <dbReference type="Google" id="ProtNLM"/>
    </source>
</evidence>
<keyword evidence="1" id="KW-0732">Signal</keyword>
<comment type="caution">
    <text evidence="2">The sequence shown here is derived from an EMBL/GenBank/DDBJ whole genome shotgun (WGS) entry which is preliminary data.</text>
</comment>
<sequence>MFEFLSLFFLQWSICDAIKLYANSLRRNVNRRRLVEFLLLENVLTLQSWLGMELRKKSCFRNVLLIFYKYPDREDSLKTNL</sequence>
<name>A0A8X6KG12_9ARAC</name>
<organism evidence="2 3">
    <name type="scientific">Trichonephila inaurata madagascariensis</name>
    <dbReference type="NCBI Taxonomy" id="2747483"/>
    <lineage>
        <taxon>Eukaryota</taxon>
        <taxon>Metazoa</taxon>
        <taxon>Ecdysozoa</taxon>
        <taxon>Arthropoda</taxon>
        <taxon>Chelicerata</taxon>
        <taxon>Arachnida</taxon>
        <taxon>Araneae</taxon>
        <taxon>Araneomorphae</taxon>
        <taxon>Entelegynae</taxon>
        <taxon>Araneoidea</taxon>
        <taxon>Nephilidae</taxon>
        <taxon>Trichonephila</taxon>
        <taxon>Trichonephila inaurata</taxon>
    </lineage>
</organism>
<proteinExistence type="predicted"/>
<gene>
    <name evidence="2" type="ORF">TNIN_125831</name>
</gene>
<feature type="signal peptide" evidence="1">
    <location>
        <begin position="1"/>
        <end position="17"/>
    </location>
</feature>
<accession>A0A8X6KG12</accession>